<evidence type="ECO:0000259" key="1">
    <source>
        <dbReference type="Pfam" id="PF12937"/>
    </source>
</evidence>
<dbReference type="InterPro" id="IPR001810">
    <property type="entry name" value="F-box_dom"/>
</dbReference>
<accession>A0A6P8ZDJ6</accession>
<dbReference type="Gene3D" id="1.20.1280.50">
    <property type="match status" value="1"/>
</dbReference>
<protein>
    <submittedName>
        <fullName evidence="3">Uncharacterized protein LOC117649207</fullName>
    </submittedName>
</protein>
<keyword evidence="2" id="KW-1185">Reference proteome</keyword>
<dbReference type="GeneID" id="117649207"/>
<dbReference type="InterPro" id="IPR032675">
    <property type="entry name" value="LRR_dom_sf"/>
</dbReference>
<organism evidence="3">
    <name type="scientific">Thrips palmi</name>
    <name type="common">Melon thrips</name>
    <dbReference type="NCBI Taxonomy" id="161013"/>
    <lineage>
        <taxon>Eukaryota</taxon>
        <taxon>Metazoa</taxon>
        <taxon>Ecdysozoa</taxon>
        <taxon>Arthropoda</taxon>
        <taxon>Hexapoda</taxon>
        <taxon>Insecta</taxon>
        <taxon>Pterygota</taxon>
        <taxon>Neoptera</taxon>
        <taxon>Paraneoptera</taxon>
        <taxon>Thysanoptera</taxon>
        <taxon>Terebrantia</taxon>
        <taxon>Thripoidea</taxon>
        <taxon>Thripidae</taxon>
        <taxon>Thrips</taxon>
    </lineage>
</organism>
<dbReference type="AlphaFoldDB" id="A0A6P8ZDJ6"/>
<proteinExistence type="predicted"/>
<dbReference type="Pfam" id="PF12937">
    <property type="entry name" value="F-box-like"/>
    <property type="match status" value="1"/>
</dbReference>
<dbReference type="RefSeq" id="XP_034247617.1">
    <property type="nucleotide sequence ID" value="XM_034391726.1"/>
</dbReference>
<evidence type="ECO:0000313" key="2">
    <source>
        <dbReference type="Proteomes" id="UP000515158"/>
    </source>
</evidence>
<dbReference type="InParanoid" id="A0A6P8ZDJ6"/>
<dbReference type="Proteomes" id="UP000515158">
    <property type="component" value="Unplaced"/>
</dbReference>
<gene>
    <name evidence="3" type="primary">LOC117649207</name>
</gene>
<evidence type="ECO:0000313" key="3">
    <source>
        <dbReference type="RefSeq" id="XP_034247617.1"/>
    </source>
</evidence>
<reference evidence="3" key="1">
    <citation type="submission" date="2025-08" db="UniProtKB">
        <authorList>
            <consortium name="RefSeq"/>
        </authorList>
    </citation>
    <scope>IDENTIFICATION</scope>
    <source>
        <tissue evidence="3">Total insect</tissue>
    </source>
</reference>
<name>A0A6P8ZDJ6_THRPL</name>
<dbReference type="KEGG" id="tpal:117649207"/>
<dbReference type="SUPFAM" id="SSF81383">
    <property type="entry name" value="F-box domain"/>
    <property type="match status" value="1"/>
</dbReference>
<dbReference type="InterPro" id="IPR036047">
    <property type="entry name" value="F-box-like_dom_sf"/>
</dbReference>
<sequence length="289" mass="32623">MCRRFFGFWCRRGSDTQTLLTSLEQDASSYEEGSLSDFDLLPDEVMLHIFSFLTHGGPLLDAVPLVCRHLRHLNLHLSAPGDDRTSNMAALLGWMQPRRCDAFQVIADLPRLRELHLSFPKERPLEYNGALRGCARGLRVLTVDRWLESPAASDDLLGDLLHGAAASLRHLRVWHKSGRGDILEKVVKCSELERLSLLGCNGVGLAELRRLRSLSSLRLSVFSPDVATALNHLADVRRVCFDELPRLQRLWVSFGWKHLKTESLADMLADCAADFKECRPDVDGKWDLL</sequence>
<dbReference type="Gene3D" id="3.80.10.10">
    <property type="entry name" value="Ribonuclease Inhibitor"/>
    <property type="match status" value="1"/>
</dbReference>
<feature type="domain" description="F-box" evidence="1">
    <location>
        <begin position="39"/>
        <end position="73"/>
    </location>
</feature>
<dbReference type="SUPFAM" id="SSF52047">
    <property type="entry name" value="RNI-like"/>
    <property type="match status" value="1"/>
</dbReference>